<dbReference type="EnsemblPlants" id="AET7Gv21054600.16">
    <property type="protein sequence ID" value="AET7Gv21054600.16"/>
    <property type="gene ID" value="AET7Gv21054600"/>
</dbReference>
<reference evidence="1" key="3">
    <citation type="journal article" date="2017" name="Nature">
        <title>Genome sequence of the progenitor of the wheat D genome Aegilops tauschii.</title>
        <authorList>
            <person name="Luo M.C."/>
            <person name="Gu Y.Q."/>
            <person name="Puiu D."/>
            <person name="Wang H."/>
            <person name="Twardziok S.O."/>
            <person name="Deal K.R."/>
            <person name="Huo N."/>
            <person name="Zhu T."/>
            <person name="Wang L."/>
            <person name="Wang Y."/>
            <person name="McGuire P.E."/>
            <person name="Liu S."/>
            <person name="Long H."/>
            <person name="Ramasamy R.K."/>
            <person name="Rodriguez J.C."/>
            <person name="Van S.L."/>
            <person name="Yuan L."/>
            <person name="Wang Z."/>
            <person name="Xia Z."/>
            <person name="Xiao L."/>
            <person name="Anderson O.D."/>
            <person name="Ouyang S."/>
            <person name="Liang Y."/>
            <person name="Zimin A.V."/>
            <person name="Pertea G."/>
            <person name="Qi P."/>
            <person name="Bennetzen J.L."/>
            <person name="Dai X."/>
            <person name="Dawson M.W."/>
            <person name="Muller H.G."/>
            <person name="Kugler K."/>
            <person name="Rivarola-Duarte L."/>
            <person name="Spannagl M."/>
            <person name="Mayer K.F.X."/>
            <person name="Lu F.H."/>
            <person name="Bevan M.W."/>
            <person name="Leroy P."/>
            <person name="Li P."/>
            <person name="You F.M."/>
            <person name="Sun Q."/>
            <person name="Liu Z."/>
            <person name="Lyons E."/>
            <person name="Wicker T."/>
            <person name="Salzberg S.L."/>
            <person name="Devos K.M."/>
            <person name="Dvorak J."/>
        </authorList>
    </citation>
    <scope>NUCLEOTIDE SEQUENCE [LARGE SCALE GENOMIC DNA]</scope>
    <source>
        <strain evidence="1">cv. AL8/78</strain>
    </source>
</reference>
<evidence type="ECO:0000313" key="1">
    <source>
        <dbReference type="EnsemblPlants" id="AET7Gv21054600.16"/>
    </source>
</evidence>
<reference evidence="2" key="2">
    <citation type="journal article" date="2017" name="Nat. Plants">
        <title>The Aegilops tauschii genome reveals multiple impacts of transposons.</title>
        <authorList>
            <person name="Zhao G."/>
            <person name="Zou C."/>
            <person name="Li K."/>
            <person name="Wang K."/>
            <person name="Li T."/>
            <person name="Gao L."/>
            <person name="Zhang X."/>
            <person name="Wang H."/>
            <person name="Yang Z."/>
            <person name="Liu X."/>
            <person name="Jiang W."/>
            <person name="Mao L."/>
            <person name="Kong X."/>
            <person name="Jiao Y."/>
            <person name="Jia J."/>
        </authorList>
    </citation>
    <scope>NUCLEOTIDE SEQUENCE [LARGE SCALE GENOMIC DNA]</scope>
    <source>
        <strain evidence="2">cv. AL8/78</strain>
    </source>
</reference>
<dbReference type="Proteomes" id="UP000015105">
    <property type="component" value="Chromosome 7D"/>
</dbReference>
<name>A0A453SSL0_AEGTS</name>
<dbReference type="AlphaFoldDB" id="A0A453SSL0"/>
<keyword evidence="2" id="KW-1185">Reference proteome</keyword>
<protein>
    <submittedName>
        <fullName evidence="1">Uncharacterized protein</fullName>
    </submittedName>
</protein>
<accession>A0A453SSL0</accession>
<dbReference type="Gramene" id="AET7Gv21054600.16">
    <property type="protein sequence ID" value="AET7Gv21054600.16"/>
    <property type="gene ID" value="AET7Gv21054600"/>
</dbReference>
<evidence type="ECO:0000313" key="2">
    <source>
        <dbReference type="Proteomes" id="UP000015105"/>
    </source>
</evidence>
<reference evidence="1" key="4">
    <citation type="submission" date="2019-03" db="UniProtKB">
        <authorList>
            <consortium name="EnsemblPlants"/>
        </authorList>
    </citation>
    <scope>IDENTIFICATION</scope>
</reference>
<reference evidence="2" key="1">
    <citation type="journal article" date="2014" name="Science">
        <title>Ancient hybridizations among the ancestral genomes of bread wheat.</title>
        <authorList>
            <consortium name="International Wheat Genome Sequencing Consortium,"/>
            <person name="Marcussen T."/>
            <person name="Sandve S.R."/>
            <person name="Heier L."/>
            <person name="Spannagl M."/>
            <person name="Pfeifer M."/>
            <person name="Jakobsen K.S."/>
            <person name="Wulff B.B."/>
            <person name="Steuernagel B."/>
            <person name="Mayer K.F."/>
            <person name="Olsen O.A."/>
        </authorList>
    </citation>
    <scope>NUCLEOTIDE SEQUENCE [LARGE SCALE GENOMIC DNA]</scope>
    <source>
        <strain evidence="2">cv. AL8/78</strain>
    </source>
</reference>
<reference evidence="1" key="5">
    <citation type="journal article" date="2021" name="G3 (Bethesda)">
        <title>Aegilops tauschii genome assembly Aet v5.0 features greater sequence contiguity and improved annotation.</title>
        <authorList>
            <person name="Wang L."/>
            <person name="Zhu T."/>
            <person name="Rodriguez J.C."/>
            <person name="Deal K.R."/>
            <person name="Dubcovsky J."/>
            <person name="McGuire P.E."/>
            <person name="Lux T."/>
            <person name="Spannagl M."/>
            <person name="Mayer K.F.X."/>
            <person name="Baldrich P."/>
            <person name="Meyers B.C."/>
            <person name="Huo N."/>
            <person name="Gu Y.Q."/>
            <person name="Zhou H."/>
            <person name="Devos K.M."/>
            <person name="Bennetzen J.L."/>
            <person name="Unver T."/>
            <person name="Budak H."/>
            <person name="Gulick P.J."/>
            <person name="Galiba G."/>
            <person name="Kalapos B."/>
            <person name="Nelson D.R."/>
            <person name="Li P."/>
            <person name="You F.M."/>
            <person name="Luo M.C."/>
            <person name="Dvorak J."/>
        </authorList>
    </citation>
    <scope>NUCLEOTIDE SEQUENCE [LARGE SCALE GENOMIC DNA]</scope>
    <source>
        <strain evidence="1">cv. AL8/78</strain>
    </source>
</reference>
<proteinExistence type="predicted"/>
<organism evidence="1 2">
    <name type="scientific">Aegilops tauschii subsp. strangulata</name>
    <name type="common">Goatgrass</name>
    <dbReference type="NCBI Taxonomy" id="200361"/>
    <lineage>
        <taxon>Eukaryota</taxon>
        <taxon>Viridiplantae</taxon>
        <taxon>Streptophyta</taxon>
        <taxon>Embryophyta</taxon>
        <taxon>Tracheophyta</taxon>
        <taxon>Spermatophyta</taxon>
        <taxon>Magnoliopsida</taxon>
        <taxon>Liliopsida</taxon>
        <taxon>Poales</taxon>
        <taxon>Poaceae</taxon>
        <taxon>BOP clade</taxon>
        <taxon>Pooideae</taxon>
        <taxon>Triticodae</taxon>
        <taxon>Triticeae</taxon>
        <taxon>Triticinae</taxon>
        <taxon>Aegilops</taxon>
    </lineage>
</organism>
<sequence length="96" mass="10498">KMLKLGSSRFMHKALELAPIQAGVADLHLAGNGAAILLCAWFLRCTYNRACTVRVLRHSRRFECGAPSSGFPNSASNSLFSLFSSSTMCKNFVFPL</sequence>